<evidence type="ECO:0000313" key="2">
    <source>
        <dbReference type="EMBL" id="KAG5837045.1"/>
    </source>
</evidence>
<evidence type="ECO:0000256" key="1">
    <source>
        <dbReference type="SAM" id="MobiDB-lite"/>
    </source>
</evidence>
<gene>
    <name evidence="2" type="ORF">ANANG_G00235100</name>
</gene>
<evidence type="ECO:0000313" key="3">
    <source>
        <dbReference type="Proteomes" id="UP001044222"/>
    </source>
</evidence>
<proteinExistence type="predicted"/>
<feature type="compositionally biased region" description="Low complexity" evidence="1">
    <location>
        <begin position="27"/>
        <end position="39"/>
    </location>
</feature>
<sequence>MLCHWQSPASVTGAVGWPRPPTGYEASRSGPSRRLSGGASVPGARPRPPWPHSTAEAWLPPCCPAWPSGGGGSSAGGPVH</sequence>
<accession>A0A9D3RNP5</accession>
<comment type="caution">
    <text evidence="2">The sequence shown here is derived from an EMBL/GenBank/DDBJ whole genome shotgun (WGS) entry which is preliminary data.</text>
</comment>
<dbReference type="AlphaFoldDB" id="A0A9D3RNP5"/>
<dbReference type="Proteomes" id="UP001044222">
    <property type="component" value="Chromosome 13"/>
</dbReference>
<reference evidence="2" key="1">
    <citation type="submission" date="2021-01" db="EMBL/GenBank/DDBJ databases">
        <title>A chromosome-scale assembly of European eel, Anguilla anguilla.</title>
        <authorList>
            <person name="Henkel C."/>
            <person name="Jong-Raadsen S.A."/>
            <person name="Dufour S."/>
            <person name="Weltzien F.-A."/>
            <person name="Palstra A.P."/>
            <person name="Pelster B."/>
            <person name="Spaink H.P."/>
            <person name="Van Den Thillart G.E."/>
            <person name="Jansen H."/>
            <person name="Zahm M."/>
            <person name="Klopp C."/>
            <person name="Cedric C."/>
            <person name="Louis A."/>
            <person name="Berthelot C."/>
            <person name="Parey E."/>
            <person name="Roest Crollius H."/>
            <person name="Montfort J."/>
            <person name="Robinson-Rechavi M."/>
            <person name="Bucao C."/>
            <person name="Bouchez O."/>
            <person name="Gislard M."/>
            <person name="Lluch J."/>
            <person name="Milhes M."/>
            <person name="Lampietro C."/>
            <person name="Lopez Roques C."/>
            <person name="Donnadieu C."/>
            <person name="Braasch I."/>
            <person name="Desvignes T."/>
            <person name="Postlethwait J."/>
            <person name="Bobe J."/>
            <person name="Guiguen Y."/>
            <person name="Dirks R."/>
        </authorList>
    </citation>
    <scope>NUCLEOTIDE SEQUENCE</scope>
    <source>
        <strain evidence="2">Tag_6206</strain>
        <tissue evidence="2">Liver</tissue>
    </source>
</reference>
<keyword evidence="3" id="KW-1185">Reference proteome</keyword>
<protein>
    <submittedName>
        <fullName evidence="2">Uncharacterized protein</fullName>
    </submittedName>
</protein>
<feature type="region of interest" description="Disordered" evidence="1">
    <location>
        <begin position="1"/>
        <end position="53"/>
    </location>
</feature>
<dbReference type="EMBL" id="JAFIRN010000013">
    <property type="protein sequence ID" value="KAG5837045.1"/>
    <property type="molecule type" value="Genomic_DNA"/>
</dbReference>
<name>A0A9D3RNP5_ANGAN</name>
<organism evidence="2 3">
    <name type="scientific">Anguilla anguilla</name>
    <name type="common">European freshwater eel</name>
    <name type="synonym">Muraena anguilla</name>
    <dbReference type="NCBI Taxonomy" id="7936"/>
    <lineage>
        <taxon>Eukaryota</taxon>
        <taxon>Metazoa</taxon>
        <taxon>Chordata</taxon>
        <taxon>Craniata</taxon>
        <taxon>Vertebrata</taxon>
        <taxon>Euteleostomi</taxon>
        <taxon>Actinopterygii</taxon>
        <taxon>Neopterygii</taxon>
        <taxon>Teleostei</taxon>
        <taxon>Anguilliformes</taxon>
        <taxon>Anguillidae</taxon>
        <taxon>Anguilla</taxon>
    </lineage>
</organism>